<dbReference type="SUPFAM" id="SSF55347">
    <property type="entry name" value="Glyceraldehyde-3-phosphate dehydrogenase-like, C-terminal domain"/>
    <property type="match status" value="1"/>
</dbReference>
<protein>
    <submittedName>
        <fullName evidence="3">Oxidoreductase</fullName>
    </submittedName>
</protein>
<evidence type="ECO:0000313" key="3">
    <source>
        <dbReference type="EMBL" id="GAW65274.1"/>
    </source>
</evidence>
<dbReference type="SUPFAM" id="SSF51735">
    <property type="entry name" value="NAD(P)-binding Rossmann-fold domains"/>
    <property type="match status" value="1"/>
</dbReference>
<evidence type="ECO:0000259" key="1">
    <source>
        <dbReference type="Pfam" id="PF01408"/>
    </source>
</evidence>
<accession>A0ABQ0MDT6</accession>
<comment type="caution">
    <text evidence="3">The sequence shown here is derived from an EMBL/GenBank/DDBJ whole genome shotgun (WGS) entry which is preliminary data.</text>
</comment>
<evidence type="ECO:0000313" key="4">
    <source>
        <dbReference type="Proteomes" id="UP000194153"/>
    </source>
</evidence>
<keyword evidence="4" id="KW-1185">Reference proteome</keyword>
<dbReference type="Gene3D" id="3.40.50.720">
    <property type="entry name" value="NAD(P)-binding Rossmann-like Domain"/>
    <property type="match status" value="1"/>
</dbReference>
<name>A0ABQ0MDT6_9BACT</name>
<reference evidence="4" key="2">
    <citation type="submission" date="2017-05" db="EMBL/GenBank/DDBJ databases">
        <title>Draft genome sequence of Geobacter pelophilus, a iron(III)-reducing bacteria.</title>
        <authorList>
            <person name="Aoyagi T."/>
            <person name="Koike H."/>
            <person name="Morita T."/>
            <person name="Sato Y."/>
            <person name="Habe H."/>
            <person name="Hori T."/>
        </authorList>
    </citation>
    <scope>NUCLEOTIDE SEQUENCE [LARGE SCALE GENOMIC DNA]</scope>
    <source>
        <strain evidence="4">Drf2</strain>
    </source>
</reference>
<dbReference type="Gene3D" id="3.30.360.10">
    <property type="entry name" value="Dihydrodipicolinate Reductase, domain 2"/>
    <property type="match status" value="1"/>
</dbReference>
<dbReference type="RefSeq" id="WP_085811707.1">
    <property type="nucleotide sequence ID" value="NZ_BDQG01000001.1"/>
</dbReference>
<feature type="domain" description="GFO/IDH/MocA-like oxidoreductase" evidence="2">
    <location>
        <begin position="130"/>
        <end position="232"/>
    </location>
</feature>
<dbReference type="Proteomes" id="UP000194153">
    <property type="component" value="Unassembled WGS sequence"/>
</dbReference>
<dbReference type="InterPro" id="IPR055170">
    <property type="entry name" value="GFO_IDH_MocA-like_dom"/>
</dbReference>
<sequence length="341" mass="37934">MINVGIVGFGYWGPNVARNFNTTPGARVVAVSDADDRSLARAAQSYPGVRMMKDCRELLTAPDIDVVAIVTPVSSHFEIAQMALSNGKHIFIEKPFTASTSQAEQLIELAERKKLKIMVDHTFLFTGAVKKIKELIDDGTLGDLYYFDSIRVNLGLFQKDVNVVWDLAPHDLSIMDHLLRMEPSAVMATGVAHFQNQLEDVAYITIYFPGNVIAHLNVNWLSPVKIRTTLIGGQKKMLVWNDLVSDEKIRVYDKGVEGLDCLNTDSKEKSYGLRLSYRSGDMWAPRVNQVEALQGETSYFIDCINNNITPKNDGNAGLRVVRMLEAIKKSLTKGGALVRLN</sequence>
<dbReference type="EMBL" id="BDQG01000001">
    <property type="protein sequence ID" value="GAW65274.1"/>
    <property type="molecule type" value="Genomic_DNA"/>
</dbReference>
<dbReference type="InterPro" id="IPR000683">
    <property type="entry name" value="Gfo/Idh/MocA-like_OxRdtase_N"/>
</dbReference>
<dbReference type="Pfam" id="PF01408">
    <property type="entry name" value="GFO_IDH_MocA"/>
    <property type="match status" value="1"/>
</dbReference>
<dbReference type="Pfam" id="PF22725">
    <property type="entry name" value="GFO_IDH_MocA_C3"/>
    <property type="match status" value="1"/>
</dbReference>
<reference evidence="3 4" key="1">
    <citation type="submission" date="2017-04" db="EMBL/GenBank/DDBJ databases">
        <authorList>
            <consortium name="Geobacter pelophilus Genome Sequencing"/>
            <person name="Aoyagi T."/>
            <person name="Koike H."/>
            <person name="Hori T."/>
        </authorList>
    </citation>
    <scope>NUCLEOTIDE SEQUENCE [LARGE SCALE GENOMIC DNA]</scope>
    <source>
        <strain evidence="3 4">Drf2</strain>
    </source>
</reference>
<organism evidence="3 4">
    <name type="scientific">Geoanaerobacter pelophilus</name>
    <dbReference type="NCBI Taxonomy" id="60036"/>
    <lineage>
        <taxon>Bacteria</taxon>
        <taxon>Pseudomonadati</taxon>
        <taxon>Thermodesulfobacteriota</taxon>
        <taxon>Desulfuromonadia</taxon>
        <taxon>Geobacterales</taxon>
        <taxon>Geobacteraceae</taxon>
        <taxon>Geoanaerobacter</taxon>
    </lineage>
</organism>
<dbReference type="PANTHER" id="PTHR43377:SF6">
    <property type="entry name" value="GFO_IDH_MOCA-LIKE OXIDOREDUCTASE N-TERMINAL DOMAIN-CONTAINING PROTEIN"/>
    <property type="match status" value="1"/>
</dbReference>
<evidence type="ECO:0000259" key="2">
    <source>
        <dbReference type="Pfam" id="PF22725"/>
    </source>
</evidence>
<dbReference type="InterPro" id="IPR051450">
    <property type="entry name" value="Gfo/Idh/MocA_Oxidoreductases"/>
</dbReference>
<dbReference type="PANTHER" id="PTHR43377">
    <property type="entry name" value="BILIVERDIN REDUCTASE A"/>
    <property type="match status" value="1"/>
</dbReference>
<feature type="domain" description="Gfo/Idh/MocA-like oxidoreductase N-terminal" evidence="1">
    <location>
        <begin position="2"/>
        <end position="121"/>
    </location>
</feature>
<gene>
    <name evidence="3" type="ORF">GPEL0_01f0068</name>
</gene>
<proteinExistence type="predicted"/>
<dbReference type="InterPro" id="IPR036291">
    <property type="entry name" value="NAD(P)-bd_dom_sf"/>
</dbReference>